<comment type="caution">
    <text evidence="1">The sequence shown here is derived from an EMBL/GenBank/DDBJ whole genome shotgun (WGS) entry which is preliminary data.</text>
</comment>
<evidence type="ECO:0000313" key="2">
    <source>
        <dbReference type="Proteomes" id="UP000814128"/>
    </source>
</evidence>
<sequence length="340" mass="36297">MSSDKTIILITGCAGWLASLLIHTLLADPDTPNCHLILADVVQPTSPVGAPAIAFKADLTDTAEIEKLFTTEFGVPDIVYALHGIMSRGAEDNFDLGLKVNIDSVRMLLDAARHYGEAAGKLIKFIFTSSLAVYGGPLPEVVTPNTIATPESAYGMAKLASELAINEYSRRGLVDGRVLRLPTIVVRPGPPAAATSAFLSGIIREPLKGTSAVCPIGTSPTDPKLDALHTWLASPHTTVSNLVHASHIPASRFLRHTRVVCLPGFTASVRELLDALAEVAGPEALELVRFEDDAVSRKIVGSWPARFDDAYARELGFVGDEGGMVPIVRRFKEDVEAGRA</sequence>
<dbReference type="EMBL" id="MU273636">
    <property type="protein sequence ID" value="KAI0030166.1"/>
    <property type="molecule type" value="Genomic_DNA"/>
</dbReference>
<dbReference type="Proteomes" id="UP000814128">
    <property type="component" value="Unassembled WGS sequence"/>
</dbReference>
<gene>
    <name evidence="1" type="ORF">K488DRAFT_79771</name>
</gene>
<protein>
    <submittedName>
        <fullName evidence="1">NAD-P-binding protein</fullName>
    </submittedName>
</protein>
<accession>A0ACB8QEZ7</accession>
<reference evidence="1" key="2">
    <citation type="journal article" date="2022" name="New Phytol.">
        <title>Evolutionary transition to the ectomycorrhizal habit in the genomes of a hyperdiverse lineage of mushroom-forming fungi.</title>
        <authorList>
            <person name="Looney B."/>
            <person name="Miyauchi S."/>
            <person name="Morin E."/>
            <person name="Drula E."/>
            <person name="Courty P.E."/>
            <person name="Kohler A."/>
            <person name="Kuo A."/>
            <person name="LaButti K."/>
            <person name="Pangilinan J."/>
            <person name="Lipzen A."/>
            <person name="Riley R."/>
            <person name="Andreopoulos W."/>
            <person name="He G."/>
            <person name="Johnson J."/>
            <person name="Nolan M."/>
            <person name="Tritt A."/>
            <person name="Barry K.W."/>
            <person name="Grigoriev I.V."/>
            <person name="Nagy L.G."/>
            <person name="Hibbett D."/>
            <person name="Henrissat B."/>
            <person name="Matheny P.B."/>
            <person name="Labbe J."/>
            <person name="Martin F.M."/>
        </authorList>
    </citation>
    <scope>NUCLEOTIDE SEQUENCE</scope>
    <source>
        <strain evidence="1">EC-137</strain>
    </source>
</reference>
<proteinExistence type="predicted"/>
<name>A0ACB8QEZ7_9AGAM</name>
<evidence type="ECO:0000313" key="1">
    <source>
        <dbReference type="EMBL" id="KAI0030166.1"/>
    </source>
</evidence>
<reference evidence="1" key="1">
    <citation type="submission" date="2021-02" db="EMBL/GenBank/DDBJ databases">
        <authorList>
            <consortium name="DOE Joint Genome Institute"/>
            <person name="Ahrendt S."/>
            <person name="Looney B.P."/>
            <person name="Miyauchi S."/>
            <person name="Morin E."/>
            <person name="Drula E."/>
            <person name="Courty P.E."/>
            <person name="Chicoki N."/>
            <person name="Fauchery L."/>
            <person name="Kohler A."/>
            <person name="Kuo A."/>
            <person name="Labutti K."/>
            <person name="Pangilinan J."/>
            <person name="Lipzen A."/>
            <person name="Riley R."/>
            <person name="Andreopoulos W."/>
            <person name="He G."/>
            <person name="Johnson J."/>
            <person name="Barry K.W."/>
            <person name="Grigoriev I.V."/>
            <person name="Nagy L."/>
            <person name="Hibbett D."/>
            <person name="Henrissat B."/>
            <person name="Matheny P.B."/>
            <person name="Labbe J."/>
            <person name="Martin F."/>
        </authorList>
    </citation>
    <scope>NUCLEOTIDE SEQUENCE</scope>
    <source>
        <strain evidence="1">EC-137</strain>
    </source>
</reference>
<organism evidence="1 2">
    <name type="scientific">Vararia minispora EC-137</name>
    <dbReference type="NCBI Taxonomy" id="1314806"/>
    <lineage>
        <taxon>Eukaryota</taxon>
        <taxon>Fungi</taxon>
        <taxon>Dikarya</taxon>
        <taxon>Basidiomycota</taxon>
        <taxon>Agaricomycotina</taxon>
        <taxon>Agaricomycetes</taxon>
        <taxon>Russulales</taxon>
        <taxon>Lachnocladiaceae</taxon>
        <taxon>Vararia</taxon>
    </lineage>
</organism>
<keyword evidence="2" id="KW-1185">Reference proteome</keyword>